<dbReference type="PANTHER" id="PTHR32347:SF23">
    <property type="entry name" value="BLL5650 PROTEIN"/>
    <property type="match status" value="1"/>
</dbReference>
<evidence type="ECO:0000313" key="4">
    <source>
        <dbReference type="EMBL" id="GAO30280.1"/>
    </source>
</evidence>
<evidence type="ECO:0000256" key="1">
    <source>
        <dbReference type="ARBA" id="ARBA00004196"/>
    </source>
</evidence>
<evidence type="ECO:0000313" key="5">
    <source>
        <dbReference type="Proteomes" id="UP000032900"/>
    </source>
</evidence>
<proteinExistence type="predicted"/>
<accession>A0A0E9LZI0</accession>
<name>A0A0E9LZI0_9BACT</name>
<dbReference type="Proteomes" id="UP000032900">
    <property type="component" value="Unassembled WGS sequence"/>
</dbReference>
<dbReference type="AlphaFoldDB" id="A0A0E9LZI0"/>
<gene>
    <name evidence="4" type="ORF">JCM15548_12540</name>
</gene>
<sequence>MNSNIRLGVTGALIAVFVIVAVIIIKIPYYIESNGLVKPAMEWKLEKTPDGLIINTLRNNTNNTLPHFSTTEFQRGDHMSFELHPANNAQQLIKKGDTIATIYSHLENFKLLELERELLDNKQQKIVLLSGDKPALVNAAYQEMLLAVSEFETQQKLMERTESLHEMGVVADLEYDLARNEYNIKKQQVNITRANYQSLIEGSKQEEVALIDARISALHGQIDNIKERLEAFTILSPIDGQSLVDLNRVQENELLAHIYGTGEMAVIMPVEMSQLRYFGEGMKILLDNGLREEILVGEIKLISNKAELLNQKQVVFVSSLIPNSENTLKPNMKTKVKIDTGEISLFQYIMRLVSTIYRN</sequence>
<dbReference type="EMBL" id="BAZW01000020">
    <property type="protein sequence ID" value="GAO30280.1"/>
    <property type="molecule type" value="Genomic_DNA"/>
</dbReference>
<dbReference type="InterPro" id="IPR050465">
    <property type="entry name" value="UPF0194_transport"/>
</dbReference>
<keyword evidence="5" id="KW-1185">Reference proteome</keyword>
<feature type="transmembrane region" description="Helical" evidence="3">
    <location>
        <begin position="7"/>
        <end position="31"/>
    </location>
</feature>
<keyword evidence="3" id="KW-1133">Transmembrane helix</keyword>
<protein>
    <recommendedName>
        <fullName evidence="6">RND efflux pump membrane fusion protein barrel-sandwich domain-containing protein</fullName>
    </recommendedName>
</protein>
<keyword evidence="3" id="KW-0472">Membrane</keyword>
<dbReference type="GO" id="GO:0030313">
    <property type="term" value="C:cell envelope"/>
    <property type="evidence" value="ECO:0007669"/>
    <property type="project" value="UniProtKB-SubCell"/>
</dbReference>
<keyword evidence="3" id="KW-0812">Transmembrane</keyword>
<comment type="subcellular location">
    <subcellularLocation>
        <location evidence="1">Cell envelope</location>
    </subcellularLocation>
</comment>
<evidence type="ECO:0008006" key="6">
    <source>
        <dbReference type="Google" id="ProtNLM"/>
    </source>
</evidence>
<dbReference type="STRING" id="1236989.JCM15548_12540"/>
<reference evidence="4 5" key="1">
    <citation type="journal article" date="2015" name="Microbes Environ.">
        <title>Distribution and evolution of nitrogen fixation genes in the phylum bacteroidetes.</title>
        <authorList>
            <person name="Inoue J."/>
            <person name="Oshima K."/>
            <person name="Suda W."/>
            <person name="Sakamoto M."/>
            <person name="Iino T."/>
            <person name="Noda S."/>
            <person name="Hongoh Y."/>
            <person name="Hattori M."/>
            <person name="Ohkuma M."/>
        </authorList>
    </citation>
    <scope>NUCLEOTIDE SEQUENCE [LARGE SCALE GENOMIC DNA]</scope>
    <source>
        <strain evidence="4">JCM 15548</strain>
    </source>
</reference>
<evidence type="ECO:0000256" key="3">
    <source>
        <dbReference type="SAM" id="Phobius"/>
    </source>
</evidence>
<organism evidence="4 5">
    <name type="scientific">Geofilum rubicundum JCM 15548</name>
    <dbReference type="NCBI Taxonomy" id="1236989"/>
    <lineage>
        <taxon>Bacteria</taxon>
        <taxon>Pseudomonadati</taxon>
        <taxon>Bacteroidota</taxon>
        <taxon>Bacteroidia</taxon>
        <taxon>Marinilabiliales</taxon>
        <taxon>Marinilabiliaceae</taxon>
        <taxon>Geofilum</taxon>
    </lineage>
</organism>
<dbReference type="RefSeq" id="WP_062125097.1">
    <property type="nucleotide sequence ID" value="NZ_BAZW01000020.1"/>
</dbReference>
<keyword evidence="2" id="KW-0175">Coiled coil</keyword>
<comment type="caution">
    <text evidence="4">The sequence shown here is derived from an EMBL/GenBank/DDBJ whole genome shotgun (WGS) entry which is preliminary data.</text>
</comment>
<evidence type="ECO:0000256" key="2">
    <source>
        <dbReference type="ARBA" id="ARBA00023054"/>
    </source>
</evidence>
<dbReference type="OrthoDB" id="9798190at2"/>
<dbReference type="PANTHER" id="PTHR32347">
    <property type="entry name" value="EFFLUX SYSTEM COMPONENT YKNX-RELATED"/>
    <property type="match status" value="1"/>
</dbReference>